<dbReference type="EMBL" id="KY709209">
    <property type="protein sequence ID" value="ARO90759.1"/>
    <property type="molecule type" value="Genomic_DNA"/>
</dbReference>
<dbReference type="Gene3D" id="2.40.128.20">
    <property type="match status" value="1"/>
</dbReference>
<accession>A0A1X9PTN1</accession>
<dbReference type="SMR" id="A0A1X9PTN1"/>
<sequence>MNHNIIKFLQMNRGNWVVQNNFYNLSINDALQANYTVQNTLHHILLQSGLKNDDCIFSISDNYITDYLIIPNSQNTDYDTGIIVRDNRNFKISRLYGKFLLNNNFSLMSYFNNDHFQIYEKIWFEHINLRLKIQVVKEFGHTILISFSSEIRKQN</sequence>
<keyword evidence="2" id="KW-0934">Plastid</keyword>
<dbReference type="GeneID" id="32887457"/>
<organism evidence="2">
    <name type="scientific">Bulboplastis apyrenoidosa</name>
    <dbReference type="NCBI Taxonomy" id="1070855"/>
    <lineage>
        <taxon>Eukaryota</taxon>
        <taxon>Rhodophyta</taxon>
        <taxon>Rhodellophyceae</taxon>
        <taxon>Dixoniellales</taxon>
        <taxon>Dixoniellaceae</taxon>
        <taxon>Bulboplastis</taxon>
    </lineage>
</organism>
<keyword evidence="2" id="KW-0150">Chloroplast</keyword>
<dbReference type="AlphaFoldDB" id="A0A1X9PTN1"/>
<evidence type="ECO:0000256" key="1">
    <source>
        <dbReference type="ARBA" id="ARBA00023239"/>
    </source>
</evidence>
<evidence type="ECO:0000313" key="2">
    <source>
        <dbReference type="EMBL" id="ARO90759.1"/>
    </source>
</evidence>
<protein>
    <submittedName>
        <fullName evidence="2">Chromophore lyase cpcS/cpeS</fullName>
    </submittedName>
</protein>
<name>A0A1X9PTN1_9RHOD</name>
<reference evidence="2" key="1">
    <citation type="submission" date="2017-03" db="EMBL/GenBank/DDBJ databases">
        <title>The new red algal subphylum Proteorhodophytina comprises the largest and most divergent plastid genomes known.</title>
        <authorList>
            <person name="Munoz-Gomez S.A."/>
            <person name="Mejia-Franco F.G."/>
            <person name="Durnin K."/>
            <person name="Morgan C."/>
            <person name="Grisdale C.J."/>
            <person name="Archibald J.M."/>
            <person name="Slamovits C.H."/>
        </authorList>
    </citation>
    <scope>NUCLEOTIDE SEQUENCE</scope>
    <source>
        <strain evidence="2">NIES-2742</strain>
    </source>
</reference>
<dbReference type="GO" id="GO:0016829">
    <property type="term" value="F:lyase activity"/>
    <property type="evidence" value="ECO:0007669"/>
    <property type="project" value="UniProtKB-KW"/>
</dbReference>
<dbReference type="InterPro" id="IPR018536">
    <property type="entry name" value="CpcS/CpeS"/>
</dbReference>
<geneLocation type="chloroplast" evidence="2"/>
<keyword evidence="1 2" id="KW-0456">Lyase</keyword>
<gene>
    <name evidence="2" type="primary">cpeS</name>
</gene>
<dbReference type="InterPro" id="IPR012674">
    <property type="entry name" value="Calycin"/>
</dbReference>
<dbReference type="RefSeq" id="YP_009370270.1">
    <property type="nucleotide sequence ID" value="NC_034787.1"/>
</dbReference>
<proteinExistence type="predicted"/>
<dbReference type="Pfam" id="PF09367">
    <property type="entry name" value="CpeS"/>
    <property type="match status" value="1"/>
</dbReference>